<dbReference type="AlphaFoldDB" id="A0A0M9VV00"/>
<dbReference type="InterPro" id="IPR018808">
    <property type="entry name" value="Muniscin_C"/>
</dbReference>
<dbReference type="Pfam" id="PF00611">
    <property type="entry name" value="FCH"/>
    <property type="match status" value="1"/>
</dbReference>
<evidence type="ECO:0000313" key="6">
    <source>
        <dbReference type="Proteomes" id="UP000053831"/>
    </source>
</evidence>
<organism evidence="5 6">
    <name type="scientific">Escovopsis weberi</name>
    <dbReference type="NCBI Taxonomy" id="150374"/>
    <lineage>
        <taxon>Eukaryota</taxon>
        <taxon>Fungi</taxon>
        <taxon>Dikarya</taxon>
        <taxon>Ascomycota</taxon>
        <taxon>Pezizomycotina</taxon>
        <taxon>Sordariomycetes</taxon>
        <taxon>Hypocreomycetidae</taxon>
        <taxon>Hypocreales</taxon>
        <taxon>Hypocreaceae</taxon>
        <taxon>Escovopsis</taxon>
    </lineage>
</organism>
<dbReference type="FunFam" id="1.20.1270.60:FF:000102">
    <property type="entry name" value="WGS project CABT00000000 data, contig 2.23"/>
    <property type="match status" value="1"/>
</dbReference>
<name>A0A0M9VV00_ESCWE</name>
<dbReference type="GO" id="GO:0006897">
    <property type="term" value="P:endocytosis"/>
    <property type="evidence" value="ECO:0007669"/>
    <property type="project" value="UniProtKB-KW"/>
</dbReference>
<keyword evidence="6" id="KW-1185">Reference proteome</keyword>
<feature type="compositionally biased region" description="Polar residues" evidence="3">
    <location>
        <begin position="352"/>
        <end position="362"/>
    </location>
</feature>
<feature type="region of interest" description="Disordered" evidence="3">
    <location>
        <begin position="868"/>
        <end position="890"/>
    </location>
</feature>
<dbReference type="GO" id="GO:0005886">
    <property type="term" value="C:plasma membrane"/>
    <property type="evidence" value="ECO:0007669"/>
    <property type="project" value="TreeGrafter"/>
</dbReference>
<feature type="region of interest" description="Disordered" evidence="3">
    <location>
        <begin position="406"/>
        <end position="491"/>
    </location>
</feature>
<evidence type="ECO:0000256" key="2">
    <source>
        <dbReference type="SAM" id="Coils"/>
    </source>
</evidence>
<dbReference type="PANTHER" id="PTHR23065">
    <property type="entry name" value="PROLINE-SERINE-THREONINE PHOSPHATASE INTERACTING PROTEIN 1"/>
    <property type="match status" value="1"/>
</dbReference>
<feature type="coiled-coil region" evidence="2">
    <location>
        <begin position="152"/>
        <end position="201"/>
    </location>
</feature>
<dbReference type="GO" id="GO:0032185">
    <property type="term" value="P:septin cytoskeleton organization"/>
    <property type="evidence" value="ECO:0007669"/>
    <property type="project" value="TreeGrafter"/>
</dbReference>
<feature type="region of interest" description="Disordered" evidence="3">
    <location>
        <begin position="556"/>
        <end position="612"/>
    </location>
</feature>
<feature type="compositionally biased region" description="Polar residues" evidence="3">
    <location>
        <begin position="283"/>
        <end position="311"/>
    </location>
</feature>
<comment type="caution">
    <text evidence="5">The sequence shown here is derived from an EMBL/GenBank/DDBJ whole genome shotgun (WGS) entry which is preliminary data.</text>
</comment>
<evidence type="ECO:0000256" key="1">
    <source>
        <dbReference type="ARBA" id="ARBA00022583"/>
    </source>
</evidence>
<dbReference type="Proteomes" id="UP000053831">
    <property type="component" value="Unassembled WGS sequence"/>
</dbReference>
<gene>
    <name evidence="5" type="ORF">ESCO_005322</name>
</gene>
<dbReference type="PROSITE" id="PS51072">
    <property type="entry name" value="MHD"/>
    <property type="match status" value="1"/>
</dbReference>
<dbReference type="InterPro" id="IPR001060">
    <property type="entry name" value="FCH_dom"/>
</dbReference>
<dbReference type="InterPro" id="IPR027267">
    <property type="entry name" value="AH/BAR_dom_sf"/>
</dbReference>
<dbReference type="STRING" id="150374.A0A0M9VV00"/>
<dbReference type="SUPFAM" id="SSF103657">
    <property type="entry name" value="BAR/IMD domain-like"/>
    <property type="match status" value="1"/>
</dbReference>
<dbReference type="InterPro" id="IPR028565">
    <property type="entry name" value="MHD"/>
</dbReference>
<keyword evidence="1" id="KW-0254">Endocytosis</keyword>
<feature type="compositionally biased region" description="Polar residues" evidence="3">
    <location>
        <begin position="417"/>
        <end position="429"/>
    </location>
</feature>
<proteinExistence type="predicted"/>
<reference evidence="5 6" key="1">
    <citation type="submission" date="2015-07" db="EMBL/GenBank/DDBJ databases">
        <title>The genome of the fungus Escovopsis weberi, a specialized disease agent of ant agriculture.</title>
        <authorList>
            <person name="de Man T.J."/>
            <person name="Stajich J.E."/>
            <person name="Kubicek C.P."/>
            <person name="Chenthamara K."/>
            <person name="Atanasova L."/>
            <person name="Druzhinina I.S."/>
            <person name="Birnbaum S."/>
            <person name="Barribeau S.M."/>
            <person name="Teiling C."/>
            <person name="Suen G."/>
            <person name="Currie C."/>
            <person name="Gerardo N.M."/>
        </authorList>
    </citation>
    <scope>NUCLEOTIDE SEQUENCE [LARGE SCALE GENOMIC DNA]</scope>
</reference>
<evidence type="ECO:0000256" key="3">
    <source>
        <dbReference type="SAM" id="MobiDB-lite"/>
    </source>
</evidence>
<dbReference type="EMBL" id="LGSR01000017">
    <property type="protein sequence ID" value="KOS20463.1"/>
    <property type="molecule type" value="Genomic_DNA"/>
</dbReference>
<feature type="region of interest" description="Disordered" evidence="3">
    <location>
        <begin position="268"/>
        <end position="391"/>
    </location>
</feature>
<evidence type="ECO:0000259" key="4">
    <source>
        <dbReference type="PROSITE" id="PS51072"/>
    </source>
</evidence>
<feature type="domain" description="MHD" evidence="4">
    <location>
        <begin position="629"/>
        <end position="896"/>
    </location>
</feature>
<dbReference type="GO" id="GO:0030139">
    <property type="term" value="C:endocytic vesicle"/>
    <property type="evidence" value="ECO:0007669"/>
    <property type="project" value="TreeGrafter"/>
</dbReference>
<feature type="compositionally biased region" description="Polar residues" evidence="3">
    <location>
        <begin position="462"/>
        <end position="473"/>
    </location>
</feature>
<dbReference type="GO" id="GO:0032153">
    <property type="term" value="C:cell division site"/>
    <property type="evidence" value="ECO:0007669"/>
    <property type="project" value="TreeGrafter"/>
</dbReference>
<dbReference type="CDD" id="cd07650">
    <property type="entry name" value="F-BAR_Syp1p_like"/>
    <property type="match status" value="1"/>
</dbReference>
<keyword evidence="2" id="KW-0175">Coiled coil</keyword>
<protein>
    <submittedName>
        <fullName evidence="5">Suppressor of profilin deletion-like protein</fullName>
    </submittedName>
</protein>
<accession>A0A0M9VV00</accession>
<dbReference type="PANTHER" id="PTHR23065:SF54">
    <property type="entry name" value="SUPPRESSOR OF YEAST PROFILIN DELETION"/>
    <property type="match status" value="1"/>
</dbReference>
<sequence>MDMARAEYPAMLHSRDDPTGPPLLAVLGFTTMADHGAPSPAALQQALLQPGQAVFTLNDRVKRINKLNIEIADWLQERRRIEDQYVAGMRKLAQFKVPNAQSELGVFQGPWIKIVEAVERIANSHQQFAERIEKDVESPLRAFHQRRDMQNINNISNNLALMARDLEEAQERSDKLSKKGVKASTQKVDAASTKLESAQQQWDSQSPFVFETFQALDESRVNMIRDLLTQYQTHESDQAQRLQDTAVETLAVMLEVNTESEVHGFVQKVTQGKAQPSLRGGTRRSSTLGTQNSASAHGSAPTTPNPASQQVNEDDASEHNSLPIEGKPESKLRRLGTMFGGRRRQSMHTGFGQFQPQKSSGPTFGRLGSSHGLNSSQAAARVLSPRSSSSNLNEANRLSILAENPDANRHFEIETDSPGQTLNDRSNIESPAPGESLLDTPAPNLPTSPVNGNMPGIASPLEPTTSQPSQDASSDARDSEGFTIRAPMNDPISEAQRDISEEGDQPFKLNIQNQPIGEEDPEAAQAALSNVANTLKMGSATRRSVTMRGRRDARHTLFVPGPNLPESQLEGAATSAPHSPLRAVSHSRTSGIGLPSEGSGGTGGSDTQSVRSGTSFGSFSHVKHAEMTAPGLNFSIVEIVSAIFEHGVMKSASIAGEVACVMNPSETADPAKTHEVIRINNLANLERMVPNRIFVHNAFSDQPDQFSLDMSYPKQTATAFSYRVLCPESEPLALGSHAPLLLNSQWKLQGDKLGLLLQYQLNPESKLAGPVTLHNLTFVATYEGAASGAQTKPSGVHLKDKHMIYWRLGDVALSEAPQKIICRINGAEGVEPAPGQIEARWEYVPAAGDEGVVGSGISIARQEVRERDVQDADPFADADADVDADENLASSNPSLLEQAWVEVPTTRRLVSGKYEAR</sequence>
<evidence type="ECO:0000313" key="5">
    <source>
        <dbReference type="EMBL" id="KOS20463.1"/>
    </source>
</evidence>
<dbReference type="Pfam" id="PF10291">
    <property type="entry name" value="muHD"/>
    <property type="match status" value="1"/>
</dbReference>
<feature type="compositionally biased region" description="Acidic residues" evidence="3">
    <location>
        <begin position="874"/>
        <end position="886"/>
    </location>
</feature>
<dbReference type="OrthoDB" id="331602at2759"/>
<dbReference type="Gene3D" id="1.20.1270.60">
    <property type="entry name" value="Arfaptin homology (AH) domain/BAR domain"/>
    <property type="match status" value="1"/>
</dbReference>